<keyword evidence="1" id="KW-0472">Membrane</keyword>
<evidence type="ECO:0000313" key="2">
    <source>
        <dbReference type="EMBL" id="GGM43151.1"/>
    </source>
</evidence>
<dbReference type="AlphaFoldDB" id="A0A917TXZ1"/>
<evidence type="ECO:0000256" key="1">
    <source>
        <dbReference type="SAM" id="Phobius"/>
    </source>
</evidence>
<keyword evidence="1" id="KW-1133">Transmembrane helix</keyword>
<gene>
    <name evidence="2" type="ORF">GCM10007977_050880</name>
</gene>
<sequence length="168" mass="17411">MSDLVAIGYRDLNTANAAREKVVDLQRQGLITVRDAAVVDVGPDGKVRLHQAASATGVGAAGGALWGGLIGLLFFAPFLGMAVGAGAGALAGKFTDVGVDDRFMKDVGAALQPGSAALFLLIDQVTVDKVMTEMAQYQFGGKLLRSSLSTEAEQRLRDAVQALHLTPA</sequence>
<proteinExistence type="predicted"/>
<feature type="transmembrane region" description="Helical" evidence="1">
    <location>
        <begin position="64"/>
        <end position="92"/>
    </location>
</feature>
<evidence type="ECO:0000313" key="3">
    <source>
        <dbReference type="Proteomes" id="UP000642070"/>
    </source>
</evidence>
<keyword evidence="1" id="KW-0812">Transmembrane</keyword>
<name>A0A917TXZ1_9ACTN</name>
<dbReference type="Proteomes" id="UP000642070">
    <property type="component" value="Unassembled WGS sequence"/>
</dbReference>
<protein>
    <submittedName>
        <fullName evidence="2">Membrane protein</fullName>
    </submittedName>
</protein>
<dbReference type="RefSeq" id="WP_190252430.1">
    <property type="nucleotide sequence ID" value="NZ_BMPI01000025.1"/>
</dbReference>
<dbReference type="InterPro" id="IPR009200">
    <property type="entry name" value="DUF1269_membrane"/>
</dbReference>
<organism evidence="2 3">
    <name type="scientific">Dactylosporangium sucinum</name>
    <dbReference type="NCBI Taxonomy" id="1424081"/>
    <lineage>
        <taxon>Bacteria</taxon>
        <taxon>Bacillati</taxon>
        <taxon>Actinomycetota</taxon>
        <taxon>Actinomycetes</taxon>
        <taxon>Micromonosporales</taxon>
        <taxon>Micromonosporaceae</taxon>
        <taxon>Dactylosporangium</taxon>
    </lineage>
</organism>
<accession>A0A917TXZ1</accession>
<comment type="caution">
    <text evidence="2">The sequence shown here is derived from an EMBL/GenBank/DDBJ whole genome shotgun (WGS) entry which is preliminary data.</text>
</comment>
<dbReference type="EMBL" id="BMPI01000025">
    <property type="protein sequence ID" value="GGM43151.1"/>
    <property type="molecule type" value="Genomic_DNA"/>
</dbReference>
<reference evidence="2" key="1">
    <citation type="journal article" date="2014" name="Int. J. Syst. Evol. Microbiol.">
        <title>Complete genome sequence of Corynebacterium casei LMG S-19264T (=DSM 44701T), isolated from a smear-ripened cheese.</title>
        <authorList>
            <consortium name="US DOE Joint Genome Institute (JGI-PGF)"/>
            <person name="Walter F."/>
            <person name="Albersmeier A."/>
            <person name="Kalinowski J."/>
            <person name="Ruckert C."/>
        </authorList>
    </citation>
    <scope>NUCLEOTIDE SEQUENCE</scope>
    <source>
        <strain evidence="2">JCM 19831</strain>
    </source>
</reference>
<keyword evidence="3" id="KW-1185">Reference proteome</keyword>
<reference evidence="2" key="2">
    <citation type="submission" date="2020-09" db="EMBL/GenBank/DDBJ databases">
        <authorList>
            <person name="Sun Q."/>
            <person name="Ohkuma M."/>
        </authorList>
    </citation>
    <scope>NUCLEOTIDE SEQUENCE</scope>
    <source>
        <strain evidence="2">JCM 19831</strain>
    </source>
</reference>
<dbReference type="Pfam" id="PF06897">
    <property type="entry name" value="DUF1269"/>
    <property type="match status" value="1"/>
</dbReference>